<name>A0A9P4MLR5_9PEZI</name>
<feature type="transmembrane region" description="Helical" evidence="5">
    <location>
        <begin position="167"/>
        <end position="191"/>
    </location>
</feature>
<feature type="transmembrane region" description="Helical" evidence="5">
    <location>
        <begin position="27"/>
        <end position="47"/>
    </location>
</feature>
<dbReference type="EMBL" id="ML996087">
    <property type="protein sequence ID" value="KAF2151976.1"/>
    <property type="molecule type" value="Genomic_DNA"/>
</dbReference>
<feature type="transmembrane region" description="Helical" evidence="5">
    <location>
        <begin position="222"/>
        <end position="242"/>
    </location>
</feature>
<keyword evidence="2 5" id="KW-0812">Transmembrane</keyword>
<gene>
    <name evidence="6" type="ORF">K461DRAFT_286805</name>
</gene>
<dbReference type="GO" id="GO:0005886">
    <property type="term" value="C:plasma membrane"/>
    <property type="evidence" value="ECO:0007669"/>
    <property type="project" value="TreeGrafter"/>
</dbReference>
<feature type="transmembrane region" description="Helical" evidence="5">
    <location>
        <begin position="53"/>
        <end position="73"/>
    </location>
</feature>
<dbReference type="Proteomes" id="UP000799439">
    <property type="component" value="Unassembled WGS sequence"/>
</dbReference>
<proteinExistence type="predicted"/>
<keyword evidence="3 5" id="KW-1133">Transmembrane helix</keyword>
<evidence type="ECO:0000256" key="2">
    <source>
        <dbReference type="ARBA" id="ARBA00022692"/>
    </source>
</evidence>
<evidence type="ECO:0000256" key="1">
    <source>
        <dbReference type="ARBA" id="ARBA00004141"/>
    </source>
</evidence>
<dbReference type="AlphaFoldDB" id="A0A9P4MLR5"/>
<dbReference type="Pfam" id="PF04479">
    <property type="entry name" value="RTA1"/>
    <property type="match status" value="1"/>
</dbReference>
<sequence>MPHFQNCTEVTPLCPVQATTYGYAPNYGITMTLVILFALCAILQLGFGLYHRAWTFTLALFGGCVMEAIGHVGRLMMHSNPWSDNAFRIQICCLILAPSFIAAGIYLSLKHIVLYVGPEASRIKPRLYTWLFIGADVASIFVQAAGGGIAAAADKTNRKAINLGNDLMIAGIGIQVGTMGICGLLALDYIIRYKRSGASGSNSPYQSAKANGLAPPINHNRFRIFCVVEILAYIFVLIRCIYRLPEMAGGWGNPLMRNQAEFLVLDAL</sequence>
<evidence type="ECO:0000313" key="7">
    <source>
        <dbReference type="Proteomes" id="UP000799439"/>
    </source>
</evidence>
<feature type="transmembrane region" description="Helical" evidence="5">
    <location>
        <begin position="127"/>
        <end position="146"/>
    </location>
</feature>
<dbReference type="PANTHER" id="PTHR31465">
    <property type="entry name" value="PROTEIN RTA1-RELATED"/>
    <property type="match status" value="1"/>
</dbReference>
<comment type="caution">
    <text evidence="6">The sequence shown here is derived from an EMBL/GenBank/DDBJ whole genome shotgun (WGS) entry which is preliminary data.</text>
</comment>
<dbReference type="GO" id="GO:0000324">
    <property type="term" value="C:fungal-type vacuole"/>
    <property type="evidence" value="ECO:0007669"/>
    <property type="project" value="TreeGrafter"/>
</dbReference>
<evidence type="ECO:0000256" key="4">
    <source>
        <dbReference type="ARBA" id="ARBA00023136"/>
    </source>
</evidence>
<organism evidence="6 7">
    <name type="scientific">Myriangium duriaei CBS 260.36</name>
    <dbReference type="NCBI Taxonomy" id="1168546"/>
    <lineage>
        <taxon>Eukaryota</taxon>
        <taxon>Fungi</taxon>
        <taxon>Dikarya</taxon>
        <taxon>Ascomycota</taxon>
        <taxon>Pezizomycotina</taxon>
        <taxon>Dothideomycetes</taxon>
        <taxon>Dothideomycetidae</taxon>
        <taxon>Myriangiales</taxon>
        <taxon>Myriangiaceae</taxon>
        <taxon>Myriangium</taxon>
    </lineage>
</organism>
<evidence type="ECO:0000256" key="3">
    <source>
        <dbReference type="ARBA" id="ARBA00022989"/>
    </source>
</evidence>
<dbReference type="PANTHER" id="PTHR31465:SF8">
    <property type="entry name" value="DOMAIN PROTEIN, PUTATIVE (AFU_ORTHOLOGUE AFUA_6G14140)-RELATED"/>
    <property type="match status" value="1"/>
</dbReference>
<comment type="subcellular location">
    <subcellularLocation>
        <location evidence="1">Membrane</location>
        <topology evidence="1">Multi-pass membrane protein</topology>
    </subcellularLocation>
</comment>
<dbReference type="InterPro" id="IPR007568">
    <property type="entry name" value="RTA1"/>
</dbReference>
<accession>A0A9P4MLR5</accession>
<dbReference type="OrthoDB" id="4521223at2759"/>
<evidence type="ECO:0000313" key="6">
    <source>
        <dbReference type="EMBL" id="KAF2151976.1"/>
    </source>
</evidence>
<feature type="transmembrane region" description="Helical" evidence="5">
    <location>
        <begin position="85"/>
        <end position="107"/>
    </location>
</feature>
<keyword evidence="7" id="KW-1185">Reference proteome</keyword>
<protein>
    <submittedName>
        <fullName evidence="6">RTA1-domain-containing protein</fullName>
    </submittedName>
</protein>
<keyword evidence="4 5" id="KW-0472">Membrane</keyword>
<reference evidence="6" key="1">
    <citation type="journal article" date="2020" name="Stud. Mycol.">
        <title>101 Dothideomycetes genomes: a test case for predicting lifestyles and emergence of pathogens.</title>
        <authorList>
            <person name="Haridas S."/>
            <person name="Albert R."/>
            <person name="Binder M."/>
            <person name="Bloem J."/>
            <person name="Labutti K."/>
            <person name="Salamov A."/>
            <person name="Andreopoulos B."/>
            <person name="Baker S."/>
            <person name="Barry K."/>
            <person name="Bills G."/>
            <person name="Bluhm B."/>
            <person name="Cannon C."/>
            <person name="Castanera R."/>
            <person name="Culley D."/>
            <person name="Daum C."/>
            <person name="Ezra D."/>
            <person name="Gonzalez J."/>
            <person name="Henrissat B."/>
            <person name="Kuo A."/>
            <person name="Liang C."/>
            <person name="Lipzen A."/>
            <person name="Lutzoni F."/>
            <person name="Magnuson J."/>
            <person name="Mondo S."/>
            <person name="Nolan M."/>
            <person name="Ohm R."/>
            <person name="Pangilinan J."/>
            <person name="Park H.-J."/>
            <person name="Ramirez L."/>
            <person name="Alfaro M."/>
            <person name="Sun H."/>
            <person name="Tritt A."/>
            <person name="Yoshinaga Y."/>
            <person name="Zwiers L.-H."/>
            <person name="Turgeon B."/>
            <person name="Goodwin S."/>
            <person name="Spatafora J."/>
            <person name="Crous P."/>
            <person name="Grigoriev I."/>
        </authorList>
    </citation>
    <scope>NUCLEOTIDE SEQUENCE</scope>
    <source>
        <strain evidence="6">CBS 260.36</strain>
    </source>
</reference>
<evidence type="ECO:0000256" key="5">
    <source>
        <dbReference type="SAM" id="Phobius"/>
    </source>
</evidence>